<evidence type="ECO:0000256" key="3">
    <source>
        <dbReference type="ARBA" id="ARBA00022692"/>
    </source>
</evidence>
<evidence type="ECO:0000256" key="4">
    <source>
        <dbReference type="ARBA" id="ARBA00022989"/>
    </source>
</evidence>
<feature type="transmembrane region" description="Helical" evidence="6">
    <location>
        <begin position="273"/>
        <end position="295"/>
    </location>
</feature>
<dbReference type="EMBL" id="ML978078">
    <property type="protein sequence ID" value="KAF2009393.1"/>
    <property type="molecule type" value="Genomic_DNA"/>
</dbReference>
<feature type="transmembrane region" description="Helical" evidence="6">
    <location>
        <begin position="191"/>
        <end position="212"/>
    </location>
</feature>
<dbReference type="OrthoDB" id="40134at2759"/>
<dbReference type="Proteomes" id="UP000799778">
    <property type="component" value="Unassembled WGS sequence"/>
</dbReference>
<feature type="transmembrane region" description="Helical" evidence="6">
    <location>
        <begin position="240"/>
        <end position="261"/>
    </location>
</feature>
<feature type="transmembrane region" description="Helical" evidence="6">
    <location>
        <begin position="425"/>
        <end position="445"/>
    </location>
</feature>
<dbReference type="GO" id="GO:0016020">
    <property type="term" value="C:membrane"/>
    <property type="evidence" value="ECO:0007669"/>
    <property type="project" value="UniProtKB-SubCell"/>
</dbReference>
<keyword evidence="9" id="KW-1185">Reference proteome</keyword>
<evidence type="ECO:0000259" key="7">
    <source>
        <dbReference type="Pfam" id="PF01490"/>
    </source>
</evidence>
<proteinExistence type="inferred from homology"/>
<dbReference type="Pfam" id="PF01490">
    <property type="entry name" value="Aa_trans"/>
    <property type="match status" value="1"/>
</dbReference>
<evidence type="ECO:0000256" key="2">
    <source>
        <dbReference type="ARBA" id="ARBA00008066"/>
    </source>
</evidence>
<comment type="similarity">
    <text evidence="2">Belongs to the amino acid/polyamine transporter 2 family.</text>
</comment>
<dbReference type="Gene3D" id="1.20.1740.10">
    <property type="entry name" value="Amino acid/polyamine transporter I"/>
    <property type="match status" value="1"/>
</dbReference>
<dbReference type="GeneID" id="54291634"/>
<reference evidence="8" key="1">
    <citation type="journal article" date="2020" name="Stud. Mycol.">
        <title>101 Dothideomycetes genomes: a test case for predicting lifestyles and emergence of pathogens.</title>
        <authorList>
            <person name="Haridas S."/>
            <person name="Albert R."/>
            <person name="Binder M."/>
            <person name="Bloem J."/>
            <person name="Labutti K."/>
            <person name="Salamov A."/>
            <person name="Andreopoulos B."/>
            <person name="Baker S."/>
            <person name="Barry K."/>
            <person name="Bills G."/>
            <person name="Bluhm B."/>
            <person name="Cannon C."/>
            <person name="Castanera R."/>
            <person name="Culley D."/>
            <person name="Daum C."/>
            <person name="Ezra D."/>
            <person name="Gonzalez J."/>
            <person name="Henrissat B."/>
            <person name="Kuo A."/>
            <person name="Liang C."/>
            <person name="Lipzen A."/>
            <person name="Lutzoni F."/>
            <person name="Magnuson J."/>
            <person name="Mondo S."/>
            <person name="Nolan M."/>
            <person name="Ohm R."/>
            <person name="Pangilinan J."/>
            <person name="Park H.-J."/>
            <person name="Ramirez L."/>
            <person name="Alfaro M."/>
            <person name="Sun H."/>
            <person name="Tritt A."/>
            <person name="Yoshinaga Y."/>
            <person name="Zwiers L.-H."/>
            <person name="Turgeon B."/>
            <person name="Goodwin S."/>
            <person name="Spatafora J."/>
            <person name="Crous P."/>
            <person name="Grigoriev I."/>
        </authorList>
    </citation>
    <scope>NUCLEOTIDE SEQUENCE</scope>
    <source>
        <strain evidence="8">CBS 175.79</strain>
    </source>
</reference>
<keyword evidence="4 6" id="KW-1133">Transmembrane helix</keyword>
<comment type="subcellular location">
    <subcellularLocation>
        <location evidence="1">Membrane</location>
        <topology evidence="1">Multi-pass membrane protein</topology>
    </subcellularLocation>
</comment>
<organism evidence="8 9">
    <name type="scientific">Aaosphaeria arxii CBS 175.79</name>
    <dbReference type="NCBI Taxonomy" id="1450172"/>
    <lineage>
        <taxon>Eukaryota</taxon>
        <taxon>Fungi</taxon>
        <taxon>Dikarya</taxon>
        <taxon>Ascomycota</taxon>
        <taxon>Pezizomycotina</taxon>
        <taxon>Dothideomycetes</taxon>
        <taxon>Pleosporomycetidae</taxon>
        <taxon>Pleosporales</taxon>
        <taxon>Pleosporales incertae sedis</taxon>
        <taxon>Aaosphaeria</taxon>
    </lineage>
</organism>
<name>A0A6A5X8Z6_9PLEO</name>
<keyword evidence="3 6" id="KW-0812">Transmembrane</keyword>
<sequence>MAEPPAYRGPGYGDVNYAPKHEELDPKYDIEKPQEDAVFGEVVEGGPNYRAVGWKGTSVLMMKTQIGLGILSLPSAFDTLGLIPGVICLIAIAVITGWSSWIVGVFKLRHPEVYGIEDVGEKLFGRVGREFFGLAFALYWTFVGGSAMLGISIALNALSTHATCTAVYVAVAAVIGFGLCSIQTLGRISWLAWVGLIGILSGVMTLTIAVAVEGRPSTAPKDGPWKSDFKLFGSPSFGEATAALCTLIFAYGGVPAFFNIVSEMRRPEHYTRALIVCQTVMTVLYIVVGVVVYYYCGSFVASPALGSAGPLLKKVCYGLALPGLIVSMTLVCHITAKYFFIRFFRGTKHLNHNTMIHWVSWLGLTGAVCIVAYIIASAIPNFGALVSLIGALFGTLMTFQSMGMMWFYDHWTKGKAEKSTRWMSLVFWAGFIIASGTFLMIAGTYGSVLGIKDTYSGSNGPTAWSCADNSNST</sequence>
<dbReference type="GO" id="GO:0015179">
    <property type="term" value="F:L-amino acid transmembrane transporter activity"/>
    <property type="evidence" value="ECO:0007669"/>
    <property type="project" value="TreeGrafter"/>
</dbReference>
<evidence type="ECO:0000256" key="5">
    <source>
        <dbReference type="ARBA" id="ARBA00023136"/>
    </source>
</evidence>
<feature type="domain" description="Amino acid transporter transmembrane" evidence="7">
    <location>
        <begin position="53"/>
        <end position="448"/>
    </location>
</feature>
<dbReference type="PANTHER" id="PTHR22950:SF683">
    <property type="entry name" value="AMINO ACID TRANSPORTER (EUROFUNG)"/>
    <property type="match status" value="1"/>
</dbReference>
<protein>
    <submittedName>
        <fullName evidence="8">Transmembrane amino acid transporter</fullName>
    </submittedName>
</protein>
<evidence type="ECO:0000313" key="8">
    <source>
        <dbReference type="EMBL" id="KAF2009393.1"/>
    </source>
</evidence>
<dbReference type="PANTHER" id="PTHR22950">
    <property type="entry name" value="AMINO ACID TRANSPORTER"/>
    <property type="match status" value="1"/>
</dbReference>
<keyword evidence="5 6" id="KW-0472">Membrane</keyword>
<feature type="transmembrane region" description="Helical" evidence="6">
    <location>
        <begin position="315"/>
        <end position="336"/>
    </location>
</feature>
<dbReference type="RefSeq" id="XP_033377732.1">
    <property type="nucleotide sequence ID" value="XM_033534237.1"/>
</dbReference>
<dbReference type="InterPro" id="IPR013057">
    <property type="entry name" value="AA_transpt_TM"/>
</dbReference>
<feature type="transmembrane region" description="Helical" evidence="6">
    <location>
        <begin position="356"/>
        <end position="376"/>
    </location>
</feature>
<feature type="transmembrane region" description="Helical" evidence="6">
    <location>
        <begin position="382"/>
        <end position="404"/>
    </location>
</feature>
<evidence type="ECO:0000256" key="6">
    <source>
        <dbReference type="SAM" id="Phobius"/>
    </source>
</evidence>
<accession>A0A6A5X8Z6</accession>
<dbReference type="FunFam" id="1.20.1740.10:FF:000039">
    <property type="entry name" value="Neutral amino acid transporter (Eurofung)"/>
    <property type="match status" value="1"/>
</dbReference>
<feature type="transmembrane region" description="Helical" evidence="6">
    <location>
        <begin position="82"/>
        <end position="106"/>
    </location>
</feature>
<evidence type="ECO:0000313" key="9">
    <source>
        <dbReference type="Proteomes" id="UP000799778"/>
    </source>
</evidence>
<dbReference type="AlphaFoldDB" id="A0A6A5X8Z6"/>
<feature type="transmembrane region" description="Helical" evidence="6">
    <location>
        <begin position="131"/>
        <end position="154"/>
    </location>
</feature>
<feature type="transmembrane region" description="Helical" evidence="6">
    <location>
        <begin position="160"/>
        <end position="179"/>
    </location>
</feature>
<gene>
    <name evidence="8" type="ORF">BU24DRAFT_497041</name>
</gene>
<evidence type="ECO:0000256" key="1">
    <source>
        <dbReference type="ARBA" id="ARBA00004141"/>
    </source>
</evidence>